<dbReference type="InterPro" id="IPR036291">
    <property type="entry name" value="NAD(P)-bd_dom_sf"/>
</dbReference>
<dbReference type="AlphaFoldDB" id="A0A4D6HHS0"/>
<dbReference type="InterPro" id="IPR026055">
    <property type="entry name" value="FAR"/>
</dbReference>
<dbReference type="KEGG" id="hsn:DV733_03220"/>
<dbReference type="EMBL" id="CP031310">
    <property type="protein sequence ID" value="QCC52858.1"/>
    <property type="molecule type" value="Genomic_DNA"/>
</dbReference>
<evidence type="ECO:0000259" key="1">
    <source>
        <dbReference type="Pfam" id="PF07993"/>
    </source>
</evidence>
<dbReference type="SUPFAM" id="SSF51735">
    <property type="entry name" value="NAD(P)-binding Rossmann-fold domains"/>
    <property type="match status" value="1"/>
</dbReference>
<dbReference type="STRING" id="1457250.GCA_000755225_02941"/>
<dbReference type="RefSeq" id="WP_049994314.1">
    <property type="nucleotide sequence ID" value="NZ_CP031310.1"/>
</dbReference>
<dbReference type="PANTHER" id="PTHR11011">
    <property type="entry name" value="MALE STERILITY PROTEIN 2-RELATED"/>
    <property type="match status" value="1"/>
</dbReference>
<dbReference type="Pfam" id="PF07993">
    <property type="entry name" value="NAD_binding_4"/>
    <property type="match status" value="1"/>
</dbReference>
<organism evidence="2 3">
    <name type="scientific">Halapricum salinum</name>
    <dbReference type="NCBI Taxonomy" id="1457250"/>
    <lineage>
        <taxon>Archaea</taxon>
        <taxon>Methanobacteriati</taxon>
        <taxon>Methanobacteriota</taxon>
        <taxon>Stenosarchaea group</taxon>
        <taxon>Halobacteria</taxon>
        <taxon>Halobacteriales</taxon>
        <taxon>Haloarculaceae</taxon>
        <taxon>Halapricum</taxon>
    </lineage>
</organism>
<gene>
    <name evidence="2" type="ORF">DV733_03220</name>
</gene>
<dbReference type="PANTHER" id="PTHR11011:SF45">
    <property type="entry name" value="FATTY ACYL-COA REDUCTASE CG8306-RELATED"/>
    <property type="match status" value="1"/>
</dbReference>
<dbReference type="InterPro" id="IPR013120">
    <property type="entry name" value="FAR_NAD-bd"/>
</dbReference>
<dbReference type="Proteomes" id="UP000296706">
    <property type="component" value="Chromosome"/>
</dbReference>
<proteinExistence type="predicted"/>
<evidence type="ECO:0000313" key="3">
    <source>
        <dbReference type="Proteomes" id="UP000296706"/>
    </source>
</evidence>
<dbReference type="GO" id="GO:0035336">
    <property type="term" value="P:long-chain fatty-acyl-CoA metabolic process"/>
    <property type="evidence" value="ECO:0007669"/>
    <property type="project" value="TreeGrafter"/>
</dbReference>
<feature type="domain" description="Thioester reductase (TE)" evidence="1">
    <location>
        <begin position="5"/>
        <end position="236"/>
    </location>
</feature>
<protein>
    <submittedName>
        <fullName evidence="2">NAD-dependent epimerase/dehydratase family protein</fullName>
    </submittedName>
</protein>
<dbReference type="CDD" id="cd05263">
    <property type="entry name" value="MupV_like_SDR_e"/>
    <property type="match status" value="1"/>
</dbReference>
<dbReference type="GeneID" id="39846843"/>
<accession>A0A4D6HHS0</accession>
<reference evidence="2 3" key="1">
    <citation type="journal article" date="2019" name="Nat. Commun.">
        <title>A new type of DNA phosphorothioation-based antiviral system in archaea.</title>
        <authorList>
            <person name="Xiong L."/>
            <person name="Liu S."/>
            <person name="Chen S."/>
            <person name="Xiao Y."/>
            <person name="Zhu B."/>
            <person name="Gao Y."/>
            <person name="Zhang Y."/>
            <person name="Chen B."/>
            <person name="Luo J."/>
            <person name="Deng Z."/>
            <person name="Chen X."/>
            <person name="Wang L."/>
            <person name="Chen S."/>
        </authorList>
    </citation>
    <scope>NUCLEOTIDE SEQUENCE [LARGE SCALE GENOMIC DNA]</scope>
    <source>
        <strain evidence="2 3">CBA1105</strain>
    </source>
</reference>
<name>A0A4D6HHS0_9EURY</name>
<dbReference type="OrthoDB" id="326123at2157"/>
<dbReference type="GO" id="GO:0080019">
    <property type="term" value="F:alcohol-forming very long-chain fatty acyl-CoA reductase activity"/>
    <property type="evidence" value="ECO:0007669"/>
    <property type="project" value="InterPro"/>
</dbReference>
<evidence type="ECO:0000313" key="2">
    <source>
        <dbReference type="EMBL" id="QCC52858.1"/>
    </source>
</evidence>
<sequence length="357" mass="39344">MSVFLTGFPGFLGSALVERLLERTDRVDCLIQARYREQAQRRAEQIAGDDWPERIALHVGDITEPDLGLDADTAREIQDRTVETFHLAAVYDLGVSRAVAEAVNVDGTEHVLNFVEGCETPRLHYVSTCYVSGRYDGVFSEADLDVGQTFTNHYEATKFEAEKRVKERMHSLKATIYRPAIVVGDSETGATEKYDGPYGILRFLLCQPRHAVLPRMAGAETYEVNLVPRDFVVDAIEHLSGLDGSAGEVYQLCDPNPPTVAETVDLFANATGRTVHTVPLPRRLVEGSLRWIPGAAALTGVDPDTVPYFSHPTQYVCPNTRRDLAGSCIECPPLGSYVDALVAYLRANPDLRTGAMQ</sequence>
<dbReference type="Gene3D" id="3.40.50.720">
    <property type="entry name" value="NAD(P)-binding Rossmann-like Domain"/>
    <property type="match status" value="1"/>
</dbReference>
<keyword evidence="3" id="KW-1185">Reference proteome</keyword>